<dbReference type="Proteomes" id="UP001152798">
    <property type="component" value="Chromosome 1"/>
</dbReference>
<evidence type="ECO:0000313" key="3">
    <source>
        <dbReference type="Proteomes" id="UP001152798"/>
    </source>
</evidence>
<organism evidence="2 3">
    <name type="scientific">Nezara viridula</name>
    <name type="common">Southern green stink bug</name>
    <name type="synonym">Cimex viridulus</name>
    <dbReference type="NCBI Taxonomy" id="85310"/>
    <lineage>
        <taxon>Eukaryota</taxon>
        <taxon>Metazoa</taxon>
        <taxon>Ecdysozoa</taxon>
        <taxon>Arthropoda</taxon>
        <taxon>Hexapoda</taxon>
        <taxon>Insecta</taxon>
        <taxon>Pterygota</taxon>
        <taxon>Neoptera</taxon>
        <taxon>Paraneoptera</taxon>
        <taxon>Hemiptera</taxon>
        <taxon>Heteroptera</taxon>
        <taxon>Panheteroptera</taxon>
        <taxon>Pentatomomorpha</taxon>
        <taxon>Pentatomoidea</taxon>
        <taxon>Pentatomidae</taxon>
        <taxon>Pentatominae</taxon>
        <taxon>Nezara</taxon>
    </lineage>
</organism>
<feature type="signal peptide" evidence="1">
    <location>
        <begin position="1"/>
        <end position="24"/>
    </location>
</feature>
<evidence type="ECO:0008006" key="4">
    <source>
        <dbReference type="Google" id="ProtNLM"/>
    </source>
</evidence>
<evidence type="ECO:0000313" key="2">
    <source>
        <dbReference type="EMBL" id="CAH1391649.1"/>
    </source>
</evidence>
<protein>
    <recommendedName>
        <fullName evidence="4">Neuropeptide</fullName>
    </recommendedName>
</protein>
<feature type="chain" id="PRO_5040245606" description="Neuropeptide" evidence="1">
    <location>
        <begin position="25"/>
        <end position="468"/>
    </location>
</feature>
<proteinExistence type="predicted"/>
<sequence>MSNFGLNQFCVMILIICPCHIMEAVKLLENDISMITYRTHVHSKVLRRLLTDQKVPIEIRKRKRRSLLYRKIGLFNGTDNPNKEQKLMVDTFIKSSNGLFKSEMEAIDGKATGLEDSNVVCPHKFGLYKSRMESSAKIDTDSSQDKVIHSGRMKRYLFLDKVGTIRPLDQVRDGHGARRCDRDRNINRMRLPKERILRCGRRTPMRRLYTNGLHVLPKFKRRLRSSNNDRQVRYNRRDLKSKFNRFKKSFNRSDLGEVEDKALENMFILYDPHSDLKNSQFIDEKNRGKSRKVHLKKRDFMYGEPGGPLMLKRCTKPKPTVLVQSVNIGKTGRICFPSTHRCMKPKTCPCSVEYRKCPPRTTCCLQPETLCFESTETSTMSTVGRCQGIDTETPTPIEEGLCIVTPCLEGSKKDVRKRCACDCGCGCPHNLRRNHPDRALARGSCGCGCGCGCLHGGGAHCATSKSLT</sequence>
<dbReference type="EMBL" id="OV725077">
    <property type="protein sequence ID" value="CAH1391649.1"/>
    <property type="molecule type" value="Genomic_DNA"/>
</dbReference>
<evidence type="ECO:0000256" key="1">
    <source>
        <dbReference type="SAM" id="SignalP"/>
    </source>
</evidence>
<accession>A0A9P0GXQ1</accession>
<keyword evidence="3" id="KW-1185">Reference proteome</keyword>
<name>A0A9P0GXQ1_NEZVI</name>
<dbReference type="AlphaFoldDB" id="A0A9P0GXQ1"/>
<reference evidence="2" key="1">
    <citation type="submission" date="2022-01" db="EMBL/GenBank/DDBJ databases">
        <authorList>
            <person name="King R."/>
        </authorList>
    </citation>
    <scope>NUCLEOTIDE SEQUENCE</scope>
</reference>
<gene>
    <name evidence="2" type="ORF">NEZAVI_LOCUS2630</name>
</gene>
<keyword evidence="1" id="KW-0732">Signal</keyword>
<dbReference type="OrthoDB" id="6618747at2759"/>